<comment type="caution">
    <text evidence="1">The sequence shown here is derived from an EMBL/GenBank/DDBJ whole genome shotgun (WGS) entry which is preliminary data.</text>
</comment>
<proteinExistence type="predicted"/>
<dbReference type="AlphaFoldDB" id="A0A4V2NGH3"/>
<dbReference type="Proteomes" id="UP000294200">
    <property type="component" value="Unassembled WGS sequence"/>
</dbReference>
<reference evidence="1 2" key="1">
    <citation type="submission" date="2017-02" db="EMBL/GenBank/DDBJ databases">
        <title>Paraburkholderia sophoroidis sp. nov. and Paraburkholderia steynii sp. nov. rhizobial symbionts of the fynbos legume Hypocalyptus sophoroides.</title>
        <authorList>
            <person name="Steenkamp E.T."/>
            <person name="Beukes C.W."/>
            <person name="Van Zyl E."/>
            <person name="Avontuur J."/>
            <person name="Chan W.Y."/>
            <person name="Hassen A."/>
            <person name="Palmer M."/>
            <person name="Mthombeni L."/>
            <person name="Phalane F."/>
            <person name="Sereme K."/>
            <person name="Venter S.N."/>
        </authorList>
    </citation>
    <scope>NUCLEOTIDE SEQUENCE [LARGE SCALE GENOMIC DNA]</scope>
    <source>
        <strain evidence="1 2">HC1.1ba</strain>
    </source>
</reference>
<name>A0A4V2NGH3_9BURK</name>
<protein>
    <submittedName>
        <fullName evidence="1">Uncharacterized protein</fullName>
    </submittedName>
</protein>
<keyword evidence="2" id="KW-1185">Reference proteome</keyword>
<dbReference type="EMBL" id="MWML01000209">
    <property type="protein sequence ID" value="TCG04918.1"/>
    <property type="molecule type" value="Genomic_DNA"/>
</dbReference>
<evidence type="ECO:0000313" key="2">
    <source>
        <dbReference type="Proteomes" id="UP000294200"/>
    </source>
</evidence>
<accession>A0A4V2NGH3</accession>
<organism evidence="1 2">
    <name type="scientific">Paraburkholderia steynii</name>
    <dbReference type="NCBI Taxonomy" id="1245441"/>
    <lineage>
        <taxon>Bacteria</taxon>
        <taxon>Pseudomonadati</taxon>
        <taxon>Pseudomonadota</taxon>
        <taxon>Betaproteobacteria</taxon>
        <taxon>Burkholderiales</taxon>
        <taxon>Burkholderiaceae</taxon>
        <taxon>Paraburkholderia</taxon>
    </lineage>
</organism>
<gene>
    <name evidence="1" type="ORF">BZM27_37470</name>
</gene>
<evidence type="ECO:0000313" key="1">
    <source>
        <dbReference type="EMBL" id="TCG04918.1"/>
    </source>
</evidence>
<sequence length="63" mass="6967">MSASKQISVRVDDEDIAVWVAKTGKVTWQAWATFRGQHLRVSGSSEPNAIDVWMQTADYAAKA</sequence>